<organism evidence="3 4">
    <name type="scientific">Apilactobacillus apisilvae</name>
    <dbReference type="NCBI Taxonomy" id="2923364"/>
    <lineage>
        <taxon>Bacteria</taxon>
        <taxon>Bacillati</taxon>
        <taxon>Bacillota</taxon>
        <taxon>Bacilli</taxon>
        <taxon>Lactobacillales</taxon>
        <taxon>Lactobacillaceae</taxon>
        <taxon>Apilactobacillus</taxon>
    </lineage>
</organism>
<dbReference type="EMBL" id="CP093362">
    <property type="protein sequence ID" value="UQS85011.1"/>
    <property type="molecule type" value="Genomic_DNA"/>
</dbReference>
<dbReference type="InterPro" id="IPR007060">
    <property type="entry name" value="FtsL/DivIC"/>
</dbReference>
<dbReference type="Pfam" id="PF04977">
    <property type="entry name" value="DivIC"/>
    <property type="match status" value="1"/>
</dbReference>
<dbReference type="RefSeq" id="WP_249510990.1">
    <property type="nucleotide sequence ID" value="NZ_CP093362.1"/>
</dbReference>
<dbReference type="PANTHER" id="PTHR40027:SF1">
    <property type="entry name" value="CELL DIVISION PROTEIN DIVIC"/>
    <property type="match status" value="1"/>
</dbReference>
<name>A0ABY4PHR1_9LACO</name>
<keyword evidence="4" id="KW-1185">Reference proteome</keyword>
<evidence type="ECO:0000313" key="3">
    <source>
        <dbReference type="EMBL" id="UQS85011.1"/>
    </source>
</evidence>
<sequence length="124" mass="14440">MPNKVHHLNNNYEKITNSRHAKIIKMRKKRGVILVSIFLVVILILSYQLINTKMQSSNLASKKARSEVILKNSSEKNKELKQNVKQLYSNDYLEKLIRQKYYYTKPGETVYGLPGDVSRDVTQN</sequence>
<keyword evidence="2" id="KW-0472">Membrane</keyword>
<evidence type="ECO:0000313" key="4">
    <source>
        <dbReference type="Proteomes" id="UP000831859"/>
    </source>
</evidence>
<evidence type="ECO:0000256" key="2">
    <source>
        <dbReference type="SAM" id="Phobius"/>
    </source>
</evidence>
<proteinExistence type="predicted"/>
<protein>
    <submittedName>
        <fullName evidence="3">Septum formation initiator family protein</fullName>
    </submittedName>
</protein>
<reference evidence="3 4" key="1">
    <citation type="journal article" date="2022" name="Int. J. Syst. Evol. Microbiol.">
        <title>Apilactobacillus apisilvae sp. nov., Nicolia spurrieriana gen. nov. sp. nov., Bombilactobacillus folatiphilus sp. nov. and Bombilactobacillus thymidiniphilus sp. nov., four new lactic acid bacterial isolates from stingless bees Tetragonula carbonaria and Austroplebeia australis.</title>
        <authorList>
            <person name="Oliphant S.A."/>
            <person name="Watson-Haigh N.S."/>
            <person name="Sumby K.M."/>
            <person name="Gardner J."/>
            <person name="Groom S."/>
            <person name="Jiranek V."/>
        </authorList>
    </citation>
    <scope>NUCLEOTIDE SEQUENCE [LARGE SCALE GENOMIC DNA]</scope>
    <source>
        <strain evidence="3 4">SG5_A10</strain>
    </source>
</reference>
<feature type="transmembrane region" description="Helical" evidence="2">
    <location>
        <begin position="32"/>
        <end position="50"/>
    </location>
</feature>
<gene>
    <name evidence="3" type="ORF">MOO46_07170</name>
</gene>
<keyword evidence="2" id="KW-1133">Transmembrane helix</keyword>
<feature type="coiled-coil region" evidence="1">
    <location>
        <begin position="63"/>
        <end position="90"/>
    </location>
</feature>
<accession>A0ABY4PHR1</accession>
<dbReference type="InterPro" id="IPR039076">
    <property type="entry name" value="DivIC"/>
</dbReference>
<dbReference type="PANTHER" id="PTHR40027">
    <property type="entry name" value="CELL DIVISION PROTEIN DIVIC"/>
    <property type="match status" value="1"/>
</dbReference>
<keyword evidence="2" id="KW-0812">Transmembrane</keyword>
<evidence type="ECO:0000256" key="1">
    <source>
        <dbReference type="SAM" id="Coils"/>
    </source>
</evidence>
<dbReference type="Proteomes" id="UP000831859">
    <property type="component" value="Chromosome"/>
</dbReference>
<keyword evidence="1" id="KW-0175">Coiled coil</keyword>